<dbReference type="Gramene" id="TVU06760">
    <property type="protein sequence ID" value="TVU06760"/>
    <property type="gene ID" value="EJB05_47549"/>
</dbReference>
<keyword evidence="2" id="KW-1185">Reference proteome</keyword>
<comment type="caution">
    <text evidence="1">The sequence shown here is derived from an EMBL/GenBank/DDBJ whole genome shotgun (WGS) entry which is preliminary data.</text>
</comment>
<dbReference type="Proteomes" id="UP000324897">
    <property type="component" value="Unassembled WGS sequence"/>
</dbReference>
<accession>A0A5J9T5U6</accession>
<evidence type="ECO:0000313" key="2">
    <source>
        <dbReference type="Proteomes" id="UP000324897"/>
    </source>
</evidence>
<dbReference type="AlphaFoldDB" id="A0A5J9T5U6"/>
<protein>
    <submittedName>
        <fullName evidence="1">Uncharacterized protein</fullName>
    </submittedName>
</protein>
<organism evidence="1 2">
    <name type="scientific">Eragrostis curvula</name>
    <name type="common">weeping love grass</name>
    <dbReference type="NCBI Taxonomy" id="38414"/>
    <lineage>
        <taxon>Eukaryota</taxon>
        <taxon>Viridiplantae</taxon>
        <taxon>Streptophyta</taxon>
        <taxon>Embryophyta</taxon>
        <taxon>Tracheophyta</taxon>
        <taxon>Spermatophyta</taxon>
        <taxon>Magnoliopsida</taxon>
        <taxon>Liliopsida</taxon>
        <taxon>Poales</taxon>
        <taxon>Poaceae</taxon>
        <taxon>PACMAD clade</taxon>
        <taxon>Chloridoideae</taxon>
        <taxon>Eragrostideae</taxon>
        <taxon>Eragrostidinae</taxon>
        <taxon>Eragrostis</taxon>
    </lineage>
</organism>
<sequence>MLSSPFWKNTAPCGVTIQQKSEQVKSTGSQCYISKIKMHRAAEVTGSVIIEDSQASSVSPCLTSSKGERVKAGDSRYTVFLSSISKDEDSVEECRAYPSLCNWYKDEDSNEEGRVSLSCYNWYKDRDSDEEGWVSPSHFNWYKD</sequence>
<dbReference type="EMBL" id="RWGY01000048">
    <property type="protein sequence ID" value="TVU06760.1"/>
    <property type="molecule type" value="Genomic_DNA"/>
</dbReference>
<name>A0A5J9T5U6_9POAL</name>
<reference evidence="1 2" key="1">
    <citation type="journal article" date="2019" name="Sci. Rep.">
        <title>A high-quality genome of Eragrostis curvula grass provides insights into Poaceae evolution and supports new strategies to enhance forage quality.</title>
        <authorList>
            <person name="Carballo J."/>
            <person name="Santos B.A.C.M."/>
            <person name="Zappacosta D."/>
            <person name="Garbus I."/>
            <person name="Selva J.P."/>
            <person name="Gallo C.A."/>
            <person name="Diaz A."/>
            <person name="Albertini E."/>
            <person name="Caccamo M."/>
            <person name="Echenique V."/>
        </authorList>
    </citation>
    <scope>NUCLEOTIDE SEQUENCE [LARGE SCALE GENOMIC DNA]</scope>
    <source>
        <strain evidence="2">cv. Victoria</strain>
        <tissue evidence="1">Leaf</tissue>
    </source>
</reference>
<evidence type="ECO:0000313" key="1">
    <source>
        <dbReference type="EMBL" id="TVU06760.1"/>
    </source>
</evidence>
<proteinExistence type="predicted"/>
<gene>
    <name evidence="1" type="ORF">EJB05_47549</name>
</gene>